<dbReference type="AlphaFoldDB" id="A0A183A9G1"/>
<accession>A0A183A9G1</accession>
<reference evidence="4" key="1">
    <citation type="submission" date="2016-06" db="UniProtKB">
        <authorList>
            <consortium name="WormBaseParasite"/>
        </authorList>
    </citation>
    <scope>IDENTIFICATION</scope>
</reference>
<sequence>MSNRRLAVVNPLSHPTVLTEKDDLDKQIEKPIGYSTPPTHSCASPNVTKSIPLPRSPFTSNHEGTHGINSADILKSPTVHVKRELRADEKDGPCDPMQSPCVRGETAVKGVTTALKSSSRLRSAEHVSVGICSVGTLHLHT</sequence>
<feature type="region of interest" description="Disordered" evidence="1">
    <location>
        <begin position="29"/>
        <end position="76"/>
    </location>
</feature>
<proteinExistence type="predicted"/>
<protein>
    <submittedName>
        <fullName evidence="2 4">Uncharacterized protein</fullName>
    </submittedName>
</protein>
<dbReference type="EMBL" id="UZAN01040536">
    <property type="protein sequence ID" value="VDP69987.1"/>
    <property type="molecule type" value="Genomic_DNA"/>
</dbReference>
<name>A0A183A9G1_9TREM</name>
<organism evidence="4">
    <name type="scientific">Echinostoma caproni</name>
    <dbReference type="NCBI Taxonomy" id="27848"/>
    <lineage>
        <taxon>Eukaryota</taxon>
        <taxon>Metazoa</taxon>
        <taxon>Spiralia</taxon>
        <taxon>Lophotrochozoa</taxon>
        <taxon>Platyhelminthes</taxon>
        <taxon>Trematoda</taxon>
        <taxon>Digenea</taxon>
        <taxon>Plagiorchiida</taxon>
        <taxon>Echinostomata</taxon>
        <taxon>Echinostomatoidea</taxon>
        <taxon>Echinostomatidae</taxon>
        <taxon>Echinostoma</taxon>
    </lineage>
</organism>
<evidence type="ECO:0000313" key="3">
    <source>
        <dbReference type="Proteomes" id="UP000272942"/>
    </source>
</evidence>
<gene>
    <name evidence="2" type="ORF">ECPE_LOCUS3596</name>
</gene>
<reference evidence="2 3" key="2">
    <citation type="submission" date="2018-11" db="EMBL/GenBank/DDBJ databases">
        <authorList>
            <consortium name="Pathogen Informatics"/>
        </authorList>
    </citation>
    <scope>NUCLEOTIDE SEQUENCE [LARGE SCALE GENOMIC DNA]</scope>
    <source>
        <strain evidence="2 3">Egypt</strain>
    </source>
</reference>
<evidence type="ECO:0000256" key="1">
    <source>
        <dbReference type="SAM" id="MobiDB-lite"/>
    </source>
</evidence>
<evidence type="ECO:0000313" key="2">
    <source>
        <dbReference type="EMBL" id="VDP69987.1"/>
    </source>
</evidence>
<dbReference type="Proteomes" id="UP000272942">
    <property type="component" value="Unassembled WGS sequence"/>
</dbReference>
<keyword evidence="3" id="KW-1185">Reference proteome</keyword>
<dbReference type="OrthoDB" id="10578112at2759"/>
<evidence type="ECO:0000313" key="4">
    <source>
        <dbReference type="WBParaSite" id="ECPE_0000359901-mRNA-1"/>
    </source>
</evidence>
<feature type="compositionally biased region" description="Polar residues" evidence="1">
    <location>
        <begin position="36"/>
        <end position="49"/>
    </location>
</feature>
<dbReference type="WBParaSite" id="ECPE_0000359901-mRNA-1">
    <property type="protein sequence ID" value="ECPE_0000359901-mRNA-1"/>
    <property type="gene ID" value="ECPE_0000359901"/>
</dbReference>